<feature type="domain" description="Cyclin N-terminal" evidence="1">
    <location>
        <begin position="50"/>
        <end position="146"/>
    </location>
</feature>
<dbReference type="PANTHER" id="PTHR15615:SF10">
    <property type="entry name" value="PHO85 CYCLIN-2-RELATED"/>
    <property type="match status" value="1"/>
</dbReference>
<evidence type="ECO:0000313" key="2">
    <source>
        <dbReference type="EMBL" id="KAG2221215.1"/>
    </source>
</evidence>
<organism evidence="2 3">
    <name type="scientific">Circinella minor</name>
    <dbReference type="NCBI Taxonomy" id="1195481"/>
    <lineage>
        <taxon>Eukaryota</taxon>
        <taxon>Fungi</taxon>
        <taxon>Fungi incertae sedis</taxon>
        <taxon>Mucoromycota</taxon>
        <taxon>Mucoromycotina</taxon>
        <taxon>Mucoromycetes</taxon>
        <taxon>Mucorales</taxon>
        <taxon>Lichtheimiaceae</taxon>
        <taxon>Circinella</taxon>
    </lineage>
</organism>
<comment type="caution">
    <text evidence="2">The sequence shown here is derived from an EMBL/GenBank/DDBJ whole genome shotgun (WGS) entry which is preliminary data.</text>
</comment>
<protein>
    <recommendedName>
        <fullName evidence="1">Cyclin N-terminal domain-containing protein</fullName>
    </recommendedName>
</protein>
<dbReference type="GO" id="GO:0019901">
    <property type="term" value="F:protein kinase binding"/>
    <property type="evidence" value="ECO:0007669"/>
    <property type="project" value="InterPro"/>
</dbReference>
<keyword evidence="3" id="KW-1185">Reference proteome</keyword>
<dbReference type="Gene3D" id="1.10.472.10">
    <property type="entry name" value="Cyclin-like"/>
    <property type="match status" value="1"/>
</dbReference>
<dbReference type="GO" id="GO:0005634">
    <property type="term" value="C:nucleus"/>
    <property type="evidence" value="ECO:0007669"/>
    <property type="project" value="TreeGrafter"/>
</dbReference>
<name>A0A8H7S203_9FUNG</name>
<dbReference type="PANTHER" id="PTHR15615">
    <property type="match status" value="1"/>
</dbReference>
<accession>A0A8H7S203</accession>
<dbReference type="InterPro" id="IPR006671">
    <property type="entry name" value="Cyclin_N"/>
</dbReference>
<dbReference type="AlphaFoldDB" id="A0A8H7S203"/>
<dbReference type="GO" id="GO:0000307">
    <property type="term" value="C:cyclin-dependent protein kinase holoenzyme complex"/>
    <property type="evidence" value="ECO:0007669"/>
    <property type="project" value="TreeGrafter"/>
</dbReference>
<dbReference type="InterPro" id="IPR036915">
    <property type="entry name" value="Cyclin-like_sf"/>
</dbReference>
<dbReference type="EMBL" id="JAEPRB010000115">
    <property type="protein sequence ID" value="KAG2221215.1"/>
    <property type="molecule type" value="Genomic_DNA"/>
</dbReference>
<evidence type="ECO:0000313" key="3">
    <source>
        <dbReference type="Proteomes" id="UP000646827"/>
    </source>
</evidence>
<dbReference type="SUPFAM" id="SSF47954">
    <property type="entry name" value="Cyclin-like"/>
    <property type="match status" value="1"/>
</dbReference>
<sequence>MHQQQQQRLSEFMERPLSISFLKYISDQASLVIPCHPTATKNINTVVPPLAHFINFLVRRSTVGPGTLLAVLVLLDRLRNRLAPIAKGMPCTRQRIFLATLIVTCKLLNDTAPKNRHWTHYAHYFTVEEINLMEKQLLALLDFELSISLNDLHTMLARFELGCNSTSTTDSCKKTLVNANNMIIGASPISQHIPGVCGNQRSLRRLPP</sequence>
<proteinExistence type="predicted"/>
<dbReference type="Proteomes" id="UP000646827">
    <property type="component" value="Unassembled WGS sequence"/>
</dbReference>
<evidence type="ECO:0000259" key="1">
    <source>
        <dbReference type="Pfam" id="PF00134"/>
    </source>
</evidence>
<dbReference type="Pfam" id="PF00134">
    <property type="entry name" value="Cyclin_N"/>
    <property type="match status" value="1"/>
</dbReference>
<dbReference type="InterPro" id="IPR013922">
    <property type="entry name" value="Cyclin_PHO80-like"/>
</dbReference>
<dbReference type="GO" id="GO:0016538">
    <property type="term" value="F:cyclin-dependent protein serine/threonine kinase regulator activity"/>
    <property type="evidence" value="ECO:0007669"/>
    <property type="project" value="TreeGrafter"/>
</dbReference>
<dbReference type="CDD" id="cd20557">
    <property type="entry name" value="CYCLIN_ScPCL1-like"/>
    <property type="match status" value="1"/>
</dbReference>
<reference evidence="2 3" key="1">
    <citation type="submission" date="2020-12" db="EMBL/GenBank/DDBJ databases">
        <title>Metabolic potential, ecology and presence of endohyphal bacteria is reflected in genomic diversity of Mucoromycotina.</title>
        <authorList>
            <person name="Muszewska A."/>
            <person name="Okrasinska A."/>
            <person name="Steczkiewicz K."/>
            <person name="Drgas O."/>
            <person name="Orlowska M."/>
            <person name="Perlinska-Lenart U."/>
            <person name="Aleksandrzak-Piekarczyk T."/>
            <person name="Szatraj K."/>
            <person name="Zielenkiewicz U."/>
            <person name="Pilsyk S."/>
            <person name="Malc E."/>
            <person name="Mieczkowski P."/>
            <person name="Kruszewska J.S."/>
            <person name="Biernat P."/>
            <person name="Pawlowska J."/>
        </authorList>
    </citation>
    <scope>NUCLEOTIDE SEQUENCE [LARGE SCALE GENOMIC DNA]</scope>
    <source>
        <strain evidence="2 3">CBS 142.35</strain>
    </source>
</reference>
<dbReference type="OrthoDB" id="10250320at2759"/>
<gene>
    <name evidence="2" type="ORF">INT45_013926</name>
</gene>